<dbReference type="EMBL" id="MAVT02002195">
    <property type="protein sequence ID" value="POS69529.1"/>
    <property type="molecule type" value="Genomic_DNA"/>
</dbReference>
<proteinExistence type="predicted"/>
<dbReference type="Pfam" id="PF12296">
    <property type="entry name" value="HsbA"/>
    <property type="match status" value="1"/>
</dbReference>
<accession>A0A2P5HH00</accession>
<dbReference type="PANTHER" id="PTHR38123">
    <property type="entry name" value="CELL WALL SERINE-THREONINE-RICH GALACTOMANNOPROTEIN MP1 (AFU_ORTHOLOGUE AFUA_4G03240)"/>
    <property type="match status" value="1"/>
</dbReference>
<dbReference type="Proteomes" id="UP000094444">
    <property type="component" value="Unassembled WGS sequence"/>
</dbReference>
<gene>
    <name evidence="2" type="ORF">DHEL01_v212077</name>
</gene>
<sequence length="248" mass="25422">MYWIHLFIQLGAVYAASSSENRKRDLESIQSSLDAINVGLLRVDTAILGLASGTGPSLLQLGQQAVPLLQNASAQIRQSQPLSLEDSLNLGSTTQALRQNTNLTINDLIAQKPLLDQVGSSALVAAGLQQQRDASSDLAVALASKVAPDTPNVISALNELSGIFDRAIAAFSGADPAVASQLPPAPTMTGAPMGDLSPIAIPAPTPPTAGAMSPPVRGMGTINPDGSCNCAVECPAGSLVGAMAMRYI</sequence>
<reference evidence="2" key="1">
    <citation type="submission" date="2017-09" db="EMBL/GenBank/DDBJ databases">
        <title>Polyketide synthases of a Diaporthe helianthi virulent isolate.</title>
        <authorList>
            <person name="Baroncelli R."/>
        </authorList>
    </citation>
    <scope>NUCLEOTIDE SEQUENCE [LARGE SCALE GENOMIC DNA]</scope>
    <source>
        <strain evidence="2">7/96</strain>
    </source>
</reference>
<comment type="caution">
    <text evidence="2">The sequence shown here is derived from an EMBL/GenBank/DDBJ whole genome shotgun (WGS) entry which is preliminary data.</text>
</comment>
<dbReference type="STRING" id="158607.A0A2P5HH00"/>
<dbReference type="Gene3D" id="1.20.1280.140">
    <property type="match status" value="1"/>
</dbReference>
<evidence type="ECO:0000313" key="3">
    <source>
        <dbReference type="Proteomes" id="UP000094444"/>
    </source>
</evidence>
<dbReference type="GO" id="GO:0005576">
    <property type="term" value="C:extracellular region"/>
    <property type="evidence" value="ECO:0007669"/>
    <property type="project" value="TreeGrafter"/>
</dbReference>
<evidence type="ECO:0000313" key="2">
    <source>
        <dbReference type="EMBL" id="POS69529.1"/>
    </source>
</evidence>
<dbReference type="AlphaFoldDB" id="A0A2P5HH00"/>
<dbReference type="OrthoDB" id="2422134at2759"/>
<keyword evidence="3" id="KW-1185">Reference proteome</keyword>
<keyword evidence="1" id="KW-0732">Signal</keyword>
<dbReference type="PANTHER" id="PTHR38123:SF1">
    <property type="entry name" value="HYDROPHOBIC SURFACE BINDING PROTEIN"/>
    <property type="match status" value="1"/>
</dbReference>
<organism evidence="2 3">
    <name type="scientific">Diaporthe helianthi</name>
    <dbReference type="NCBI Taxonomy" id="158607"/>
    <lineage>
        <taxon>Eukaryota</taxon>
        <taxon>Fungi</taxon>
        <taxon>Dikarya</taxon>
        <taxon>Ascomycota</taxon>
        <taxon>Pezizomycotina</taxon>
        <taxon>Sordariomycetes</taxon>
        <taxon>Sordariomycetidae</taxon>
        <taxon>Diaporthales</taxon>
        <taxon>Diaporthaceae</taxon>
        <taxon>Diaporthe</taxon>
    </lineage>
</organism>
<name>A0A2P5HH00_DIAHE</name>
<protein>
    <recommendedName>
        <fullName evidence="4">Cell wall protein</fullName>
    </recommendedName>
</protein>
<feature type="signal peptide" evidence="1">
    <location>
        <begin position="1"/>
        <end position="15"/>
    </location>
</feature>
<dbReference type="InterPro" id="IPR021054">
    <property type="entry name" value="Cell_wall_mannoprotein_1"/>
</dbReference>
<feature type="chain" id="PRO_5015170052" description="Cell wall protein" evidence="1">
    <location>
        <begin position="16"/>
        <end position="248"/>
    </location>
</feature>
<evidence type="ECO:0000256" key="1">
    <source>
        <dbReference type="SAM" id="SignalP"/>
    </source>
</evidence>
<evidence type="ECO:0008006" key="4">
    <source>
        <dbReference type="Google" id="ProtNLM"/>
    </source>
</evidence>
<dbReference type="InParanoid" id="A0A2P5HH00"/>